<name>A0A2S2QDL6_9HEMI</name>
<sequence length="152" mass="17803">MNERTRPVRGVRILFSRVKTIRPEHDVRTIRVTARTMPNKPSHIHTLNAIRINHAVVLHTLITYINFFLRATQKYGFHVLSTRSSALSSDHLRASWNDNDNNNNNNIRTYIFVVVGRGRVQCNYIRRIWKKINKFSSFPRTRPNVFGYTGAQ</sequence>
<proteinExistence type="predicted"/>
<evidence type="ECO:0000313" key="1">
    <source>
        <dbReference type="EMBL" id="MBY75827.1"/>
    </source>
</evidence>
<protein>
    <submittedName>
        <fullName evidence="1">Uncharacterized protein</fullName>
    </submittedName>
</protein>
<gene>
    <name evidence="1" type="ORF">g.52599</name>
</gene>
<organism evidence="1">
    <name type="scientific">Sipha flava</name>
    <name type="common">yellow sugarcane aphid</name>
    <dbReference type="NCBI Taxonomy" id="143950"/>
    <lineage>
        <taxon>Eukaryota</taxon>
        <taxon>Metazoa</taxon>
        <taxon>Ecdysozoa</taxon>
        <taxon>Arthropoda</taxon>
        <taxon>Hexapoda</taxon>
        <taxon>Insecta</taxon>
        <taxon>Pterygota</taxon>
        <taxon>Neoptera</taxon>
        <taxon>Paraneoptera</taxon>
        <taxon>Hemiptera</taxon>
        <taxon>Sternorrhyncha</taxon>
        <taxon>Aphidomorpha</taxon>
        <taxon>Aphidoidea</taxon>
        <taxon>Aphididae</taxon>
        <taxon>Sipha</taxon>
    </lineage>
</organism>
<dbReference type="EMBL" id="GGMS01006624">
    <property type="protein sequence ID" value="MBY75827.1"/>
    <property type="molecule type" value="Transcribed_RNA"/>
</dbReference>
<dbReference type="AlphaFoldDB" id="A0A2S2QDL6"/>
<accession>A0A2S2QDL6</accession>
<reference evidence="1" key="1">
    <citation type="submission" date="2018-04" db="EMBL/GenBank/DDBJ databases">
        <title>Transcriptome assembly of Sipha flava.</title>
        <authorList>
            <person name="Scully E.D."/>
            <person name="Geib S.M."/>
            <person name="Palmer N.A."/>
            <person name="Koch K."/>
            <person name="Bradshaw J."/>
            <person name="Heng-Moss T."/>
            <person name="Sarath G."/>
        </authorList>
    </citation>
    <scope>NUCLEOTIDE SEQUENCE</scope>
</reference>